<dbReference type="Pfam" id="PF04345">
    <property type="entry name" value="Chor_lyase"/>
    <property type="match status" value="1"/>
</dbReference>
<evidence type="ECO:0000256" key="3">
    <source>
        <dbReference type="ARBA" id="ARBA00023239"/>
    </source>
</evidence>
<dbReference type="EMBL" id="UINC01009090">
    <property type="protein sequence ID" value="SVA40832.1"/>
    <property type="molecule type" value="Genomic_DNA"/>
</dbReference>
<dbReference type="AlphaFoldDB" id="A0A381VKL1"/>
<organism evidence="4">
    <name type="scientific">marine metagenome</name>
    <dbReference type="NCBI Taxonomy" id="408172"/>
    <lineage>
        <taxon>unclassified sequences</taxon>
        <taxon>metagenomes</taxon>
        <taxon>ecological metagenomes</taxon>
    </lineage>
</organism>
<sequence length="202" mass="22829">VVTLFSAESQERILVANIVNEITDNLININWVGSSGLSAYPNLSHNMKGWLTEASLLTIRLKNCAKHFELRVLNEGYRNVSSLLNDLEISDRVFIREVMLLSDGVPMILGQTSIPEKTLSRHRWLSKLGSGALGEKIMDLSNVQRSDFNFSFCKGNSPILKKHGIDCKTNEEGGLWMRRSSFLIQNQPLWVAEIFLPKIKEL</sequence>
<gene>
    <name evidence="4" type="ORF">METZ01_LOCUS93686</name>
</gene>
<dbReference type="GO" id="GO:0006744">
    <property type="term" value="P:ubiquinone biosynthetic process"/>
    <property type="evidence" value="ECO:0007669"/>
    <property type="project" value="UniProtKB-KW"/>
</dbReference>
<feature type="non-terminal residue" evidence="4">
    <location>
        <position position="1"/>
    </location>
</feature>
<accession>A0A381VKL1</accession>
<dbReference type="PANTHER" id="PTHR38683:SF1">
    <property type="entry name" value="CHORISMATE PYRUVATE-LYASE"/>
    <property type="match status" value="1"/>
</dbReference>
<evidence type="ECO:0000313" key="4">
    <source>
        <dbReference type="EMBL" id="SVA40832.1"/>
    </source>
</evidence>
<evidence type="ECO:0000256" key="1">
    <source>
        <dbReference type="ARBA" id="ARBA00022490"/>
    </source>
</evidence>
<reference evidence="4" key="1">
    <citation type="submission" date="2018-05" db="EMBL/GenBank/DDBJ databases">
        <authorList>
            <person name="Lanie J.A."/>
            <person name="Ng W.-L."/>
            <person name="Kazmierczak K.M."/>
            <person name="Andrzejewski T.M."/>
            <person name="Davidsen T.M."/>
            <person name="Wayne K.J."/>
            <person name="Tettelin H."/>
            <person name="Glass J.I."/>
            <person name="Rusch D."/>
            <person name="Podicherti R."/>
            <person name="Tsui H.-C.T."/>
            <person name="Winkler M.E."/>
        </authorList>
    </citation>
    <scope>NUCLEOTIDE SEQUENCE</scope>
</reference>
<proteinExistence type="predicted"/>
<dbReference type="GO" id="GO:0005829">
    <property type="term" value="C:cytosol"/>
    <property type="evidence" value="ECO:0007669"/>
    <property type="project" value="TreeGrafter"/>
</dbReference>
<keyword evidence="2" id="KW-0831">Ubiquinone biosynthesis</keyword>
<name>A0A381VKL1_9ZZZZ</name>
<dbReference type="PANTHER" id="PTHR38683">
    <property type="entry name" value="CHORISMATE PYRUVATE-LYASE"/>
    <property type="match status" value="1"/>
</dbReference>
<keyword evidence="1" id="KW-0963">Cytoplasm</keyword>
<dbReference type="Gene3D" id="3.40.1410.10">
    <property type="entry name" value="Chorismate lyase-like"/>
    <property type="match status" value="1"/>
</dbReference>
<evidence type="ECO:0000256" key="2">
    <source>
        <dbReference type="ARBA" id="ARBA00022688"/>
    </source>
</evidence>
<evidence type="ECO:0008006" key="5">
    <source>
        <dbReference type="Google" id="ProtNLM"/>
    </source>
</evidence>
<keyword evidence="3" id="KW-0456">Lyase</keyword>
<protein>
    <recommendedName>
        <fullName evidence="5">Chorismate lyase</fullName>
    </recommendedName>
</protein>
<dbReference type="InterPro" id="IPR028978">
    <property type="entry name" value="Chorismate_lyase_/UTRA_dom_sf"/>
</dbReference>
<dbReference type="SUPFAM" id="SSF64288">
    <property type="entry name" value="Chorismate lyase-like"/>
    <property type="match status" value="1"/>
</dbReference>
<dbReference type="GO" id="GO:0008813">
    <property type="term" value="F:chorismate lyase activity"/>
    <property type="evidence" value="ECO:0007669"/>
    <property type="project" value="InterPro"/>
</dbReference>
<dbReference type="InterPro" id="IPR007440">
    <property type="entry name" value="Chorismate--pyruvate_lyase"/>
</dbReference>